<organism evidence="1 2">
    <name type="scientific">Lithospermum erythrorhizon</name>
    <name type="common">Purple gromwell</name>
    <name type="synonym">Lithospermum officinale var. erythrorhizon</name>
    <dbReference type="NCBI Taxonomy" id="34254"/>
    <lineage>
        <taxon>Eukaryota</taxon>
        <taxon>Viridiplantae</taxon>
        <taxon>Streptophyta</taxon>
        <taxon>Embryophyta</taxon>
        <taxon>Tracheophyta</taxon>
        <taxon>Spermatophyta</taxon>
        <taxon>Magnoliopsida</taxon>
        <taxon>eudicotyledons</taxon>
        <taxon>Gunneridae</taxon>
        <taxon>Pentapetalae</taxon>
        <taxon>asterids</taxon>
        <taxon>lamiids</taxon>
        <taxon>Boraginales</taxon>
        <taxon>Boraginaceae</taxon>
        <taxon>Boraginoideae</taxon>
        <taxon>Lithospermeae</taxon>
        <taxon>Lithospermum</taxon>
    </lineage>
</organism>
<keyword evidence="2" id="KW-1185">Reference proteome</keyword>
<gene>
    <name evidence="1" type="ORF">LIER_30186</name>
</gene>
<accession>A0AAV3RNM2</accession>
<protein>
    <submittedName>
        <fullName evidence="1">Uncharacterized protein</fullName>
    </submittedName>
</protein>
<dbReference type="AlphaFoldDB" id="A0AAV3RNM2"/>
<reference evidence="1 2" key="1">
    <citation type="submission" date="2024-01" db="EMBL/GenBank/DDBJ databases">
        <title>The complete chloroplast genome sequence of Lithospermum erythrorhizon: insights into the phylogenetic relationship among Boraginaceae species and the maternal lineages of purple gromwells.</title>
        <authorList>
            <person name="Okada T."/>
            <person name="Watanabe K."/>
        </authorList>
    </citation>
    <scope>NUCLEOTIDE SEQUENCE [LARGE SCALE GENOMIC DNA]</scope>
</reference>
<name>A0AAV3RNM2_LITER</name>
<evidence type="ECO:0000313" key="2">
    <source>
        <dbReference type="Proteomes" id="UP001454036"/>
    </source>
</evidence>
<comment type="caution">
    <text evidence="1">The sequence shown here is derived from an EMBL/GenBank/DDBJ whole genome shotgun (WGS) entry which is preliminary data.</text>
</comment>
<sequence length="118" mass="13791">MMIDRYGVVHAIKSCRRRGFEMKSKDRTHADAQGAPQRATRCPLRCASWTSAIYYVWVERCSRCYGLKARLPEVVLRKVFRTVQQRASSWRGVVCTKENWMFSLEWSVENVNDFPVPS</sequence>
<evidence type="ECO:0000313" key="1">
    <source>
        <dbReference type="EMBL" id="GAA0180991.1"/>
    </source>
</evidence>
<dbReference type="Proteomes" id="UP001454036">
    <property type="component" value="Unassembled WGS sequence"/>
</dbReference>
<dbReference type="EMBL" id="BAABME010010683">
    <property type="protein sequence ID" value="GAA0180991.1"/>
    <property type="molecule type" value="Genomic_DNA"/>
</dbReference>
<proteinExistence type="predicted"/>